<accession>A0ABQ9IYE1</accession>
<dbReference type="EMBL" id="JAPWTJ010001895">
    <property type="protein sequence ID" value="KAJ8968976.1"/>
    <property type="molecule type" value="Genomic_DNA"/>
</dbReference>
<comment type="caution">
    <text evidence="2">The sequence shown here is derived from an EMBL/GenBank/DDBJ whole genome shotgun (WGS) entry which is preliminary data.</text>
</comment>
<evidence type="ECO:0000259" key="1">
    <source>
        <dbReference type="SMART" id="SM01257"/>
    </source>
</evidence>
<keyword evidence="3" id="KW-1185">Reference proteome</keyword>
<evidence type="ECO:0000313" key="2">
    <source>
        <dbReference type="EMBL" id="KAJ8968976.1"/>
    </source>
</evidence>
<proteinExistence type="predicted"/>
<gene>
    <name evidence="2" type="ORF">NQ317_001097</name>
</gene>
<organism evidence="2 3">
    <name type="scientific">Molorchus minor</name>
    <dbReference type="NCBI Taxonomy" id="1323400"/>
    <lineage>
        <taxon>Eukaryota</taxon>
        <taxon>Metazoa</taxon>
        <taxon>Ecdysozoa</taxon>
        <taxon>Arthropoda</taxon>
        <taxon>Hexapoda</taxon>
        <taxon>Insecta</taxon>
        <taxon>Pterygota</taxon>
        <taxon>Neoptera</taxon>
        <taxon>Endopterygota</taxon>
        <taxon>Coleoptera</taxon>
        <taxon>Polyphaga</taxon>
        <taxon>Cucujiformia</taxon>
        <taxon>Chrysomeloidea</taxon>
        <taxon>Cerambycidae</taxon>
        <taxon>Lamiinae</taxon>
        <taxon>Monochamini</taxon>
        <taxon>Molorchus</taxon>
    </lineage>
</organism>
<dbReference type="Pfam" id="PF14722">
    <property type="entry name" value="KRAP_IP3R_bind"/>
    <property type="match status" value="1"/>
</dbReference>
<dbReference type="InterPro" id="IPR043444">
    <property type="entry name" value="TESPA1-like"/>
</dbReference>
<name>A0ABQ9IYE1_9CUCU</name>
<reference evidence="2" key="1">
    <citation type="journal article" date="2023" name="Insect Mol. Biol.">
        <title>Genome sequencing provides insights into the evolution of gene families encoding plant cell wall-degrading enzymes in longhorned beetles.</title>
        <authorList>
            <person name="Shin N.R."/>
            <person name="Okamura Y."/>
            <person name="Kirsch R."/>
            <person name="Pauchet Y."/>
        </authorList>
    </citation>
    <scope>NUCLEOTIDE SEQUENCE</scope>
    <source>
        <strain evidence="2">MMC_N1</strain>
    </source>
</reference>
<dbReference type="Proteomes" id="UP001162164">
    <property type="component" value="Unassembled WGS sequence"/>
</dbReference>
<feature type="domain" description="ITPR-interacting" evidence="1">
    <location>
        <begin position="100"/>
        <end position="183"/>
    </location>
</feature>
<dbReference type="SMART" id="SM01257">
    <property type="entry name" value="KRAP_IP3R_bind"/>
    <property type="match status" value="1"/>
</dbReference>
<protein>
    <recommendedName>
        <fullName evidence="1">ITPR-interacting domain-containing protein</fullName>
    </recommendedName>
</protein>
<evidence type="ECO:0000313" key="3">
    <source>
        <dbReference type="Proteomes" id="UP001162164"/>
    </source>
</evidence>
<dbReference type="PANTHER" id="PTHR17469:SF15">
    <property type="entry name" value="ITPR-INTERACTING DOMAIN-CONTAINING PROTEIN"/>
    <property type="match status" value="1"/>
</dbReference>
<dbReference type="InterPro" id="IPR029325">
    <property type="entry name" value="ITPR-bd"/>
</dbReference>
<sequence length="183" mass="20646">MAHVYARPHHMLQTEEEVLDIVEDDPSTSTREIARQIEPKQTYYLLVLSGNYVTVGYLTLIMRKSPVTVQEWVNTLPPVNDTTQTPTTNVYSPQLKSLRQCMSRDLSLQSEDGSSVCSSVGSVLELRKPDPEEVLLELGFGPSANSNSASRIPNRFLHPSEIIPEVDFNKFLEEYGQRLPEPQ</sequence>
<dbReference type="PANTHER" id="PTHR17469">
    <property type="entry name" value="SPERM SPECIFIC ANTIGEN 2-RELATED"/>
    <property type="match status" value="1"/>
</dbReference>